<evidence type="ECO:0000313" key="4">
    <source>
        <dbReference type="EMBL" id="VDN44717.1"/>
    </source>
</evidence>
<dbReference type="GO" id="GO:0005634">
    <property type="term" value="C:nucleus"/>
    <property type="evidence" value="ECO:0007669"/>
    <property type="project" value="InterPro"/>
</dbReference>
<dbReference type="InterPro" id="IPR029032">
    <property type="entry name" value="AhpD-like"/>
</dbReference>
<dbReference type="GO" id="GO:1901031">
    <property type="term" value="P:regulation of response to reactive oxygen species"/>
    <property type="evidence" value="ECO:0007669"/>
    <property type="project" value="InterPro"/>
</dbReference>
<reference evidence="4 5" key="1">
    <citation type="submission" date="2018-11" db="EMBL/GenBank/DDBJ databases">
        <authorList>
            <consortium name="Pathogen Informatics"/>
        </authorList>
    </citation>
    <scope>NUCLEOTIDE SEQUENCE [LARGE SCALE GENOMIC DNA]</scope>
</reference>
<dbReference type="GO" id="GO:0005737">
    <property type="term" value="C:cytoplasm"/>
    <property type="evidence" value="ECO:0007669"/>
    <property type="project" value="UniProtKB-SubCell"/>
</dbReference>
<dbReference type="EMBL" id="UYRU01112765">
    <property type="protein sequence ID" value="VDN44717.1"/>
    <property type="molecule type" value="Genomic_DNA"/>
</dbReference>
<evidence type="ECO:0000256" key="2">
    <source>
        <dbReference type="ARBA" id="ARBA00008350"/>
    </source>
</evidence>
<gene>
    <name evidence="4" type="ORF">DILT_LOCUS19413</name>
</gene>
<keyword evidence="3" id="KW-0963">Cytoplasm</keyword>
<dbReference type="AlphaFoldDB" id="A0A3P7PIN2"/>
<comment type="similarity">
    <text evidence="2">Belongs to the sestrin family.</text>
</comment>
<dbReference type="GO" id="GO:1904262">
    <property type="term" value="P:negative regulation of TORC1 signaling"/>
    <property type="evidence" value="ECO:0007669"/>
    <property type="project" value="UniProtKB-ARBA"/>
</dbReference>
<protein>
    <submittedName>
        <fullName evidence="4">Uncharacterized protein</fullName>
    </submittedName>
</protein>
<dbReference type="Pfam" id="PF04636">
    <property type="entry name" value="PA26"/>
    <property type="match status" value="1"/>
</dbReference>
<organism evidence="4 5">
    <name type="scientific">Dibothriocephalus latus</name>
    <name type="common">Fish tapeworm</name>
    <name type="synonym">Diphyllobothrium latum</name>
    <dbReference type="NCBI Taxonomy" id="60516"/>
    <lineage>
        <taxon>Eukaryota</taxon>
        <taxon>Metazoa</taxon>
        <taxon>Spiralia</taxon>
        <taxon>Lophotrochozoa</taxon>
        <taxon>Platyhelminthes</taxon>
        <taxon>Cestoda</taxon>
        <taxon>Eucestoda</taxon>
        <taxon>Diphyllobothriidea</taxon>
        <taxon>Diphyllobothriidae</taxon>
        <taxon>Dibothriocephalus</taxon>
    </lineage>
</organism>
<name>A0A3P7PIN2_DIBLA</name>
<evidence type="ECO:0000313" key="5">
    <source>
        <dbReference type="Proteomes" id="UP000281553"/>
    </source>
</evidence>
<evidence type="ECO:0000256" key="3">
    <source>
        <dbReference type="ARBA" id="ARBA00022490"/>
    </source>
</evidence>
<dbReference type="OrthoDB" id="337464at2759"/>
<comment type="subcellular location">
    <subcellularLocation>
        <location evidence="1">Cytoplasm</location>
    </subcellularLocation>
</comment>
<proteinExistence type="inferred from homology"/>
<keyword evidence="5" id="KW-1185">Reference proteome</keyword>
<dbReference type="SUPFAM" id="SSF69118">
    <property type="entry name" value="AhpD-like"/>
    <property type="match status" value="1"/>
</dbReference>
<dbReference type="Proteomes" id="UP000281553">
    <property type="component" value="Unassembled WGS sequence"/>
</dbReference>
<dbReference type="InterPro" id="IPR006730">
    <property type="entry name" value="Sestrin"/>
</dbReference>
<sequence>MENFIQVLGYHPEFLESFLKTHEHLFHGDLPMPYPDRHYLAILVSTVTYCR</sequence>
<accession>A0A3P7PIN2</accession>
<evidence type="ECO:0000256" key="1">
    <source>
        <dbReference type="ARBA" id="ARBA00004496"/>
    </source>
</evidence>